<dbReference type="Proteomes" id="UP000051139">
    <property type="component" value="Unassembled WGS sequence"/>
</dbReference>
<dbReference type="SUPFAM" id="SSF54593">
    <property type="entry name" value="Glyoxalase/Bleomycin resistance protein/Dihydroxybiphenyl dioxygenase"/>
    <property type="match status" value="1"/>
</dbReference>
<evidence type="ECO:0000313" key="3">
    <source>
        <dbReference type="EMBL" id="KRN96393.1"/>
    </source>
</evidence>
<dbReference type="RefSeq" id="WP_057809610.1">
    <property type="nucleotide sequence ID" value="NZ_BJUD01000044.1"/>
</dbReference>
<dbReference type="PATRIC" id="fig|348151.3.peg.1398"/>
<dbReference type="AlphaFoldDB" id="A0A0R2L3L9"/>
<dbReference type="InterPro" id="IPR029068">
    <property type="entry name" value="Glyas_Bleomycin-R_OHBP_Dase"/>
</dbReference>
<name>A0A0R2L3L9_9LACO</name>
<dbReference type="InterPro" id="IPR004360">
    <property type="entry name" value="Glyas_Fos-R_dOase_dom"/>
</dbReference>
<dbReference type="EMBL" id="JQCB01000004">
    <property type="protein sequence ID" value="KRN96393.1"/>
    <property type="molecule type" value="Genomic_DNA"/>
</dbReference>
<dbReference type="OrthoDB" id="9802805at2"/>
<sequence>MNVRTISQYHINVVDAKRAWRFYHEVFDMPDTVLDDGTETVTVGGKLVTFNTVSEHEPHTDVAHPDFTLQAHDRIDDLMSHLQNYWVPIIAGPIADGDLQAVYVNDFEGNLIKILERAK</sequence>
<feature type="domain" description="VOC" evidence="1">
    <location>
        <begin position="5"/>
        <end position="117"/>
    </location>
</feature>
<evidence type="ECO:0000313" key="2">
    <source>
        <dbReference type="EMBL" id="GEK29311.1"/>
    </source>
</evidence>
<comment type="caution">
    <text evidence="3">The sequence shown here is derived from an EMBL/GenBank/DDBJ whole genome shotgun (WGS) entry which is preliminary data.</text>
</comment>
<dbReference type="STRING" id="348151.IV55_GL001359"/>
<dbReference type="PROSITE" id="PS51819">
    <property type="entry name" value="VOC"/>
    <property type="match status" value="1"/>
</dbReference>
<organism evidence="3 4">
    <name type="scientific">Furfurilactobacillus siliginis</name>
    <dbReference type="NCBI Taxonomy" id="348151"/>
    <lineage>
        <taxon>Bacteria</taxon>
        <taxon>Bacillati</taxon>
        <taxon>Bacillota</taxon>
        <taxon>Bacilli</taxon>
        <taxon>Lactobacillales</taxon>
        <taxon>Lactobacillaceae</taxon>
        <taxon>Furfurilactobacillus</taxon>
    </lineage>
</organism>
<dbReference type="Gene3D" id="3.10.180.10">
    <property type="entry name" value="2,3-Dihydroxybiphenyl 1,2-Dioxygenase, domain 1"/>
    <property type="match status" value="1"/>
</dbReference>
<evidence type="ECO:0000313" key="4">
    <source>
        <dbReference type="Proteomes" id="UP000051139"/>
    </source>
</evidence>
<accession>A0A0R2L3L9</accession>
<dbReference type="EMBL" id="BJUD01000044">
    <property type="protein sequence ID" value="GEK29311.1"/>
    <property type="molecule type" value="Genomic_DNA"/>
</dbReference>
<protein>
    <submittedName>
        <fullName evidence="2">Glyoxalase</fullName>
    </submittedName>
</protein>
<evidence type="ECO:0000313" key="5">
    <source>
        <dbReference type="Proteomes" id="UP000321429"/>
    </source>
</evidence>
<gene>
    <name evidence="3" type="ORF">IV55_GL001359</name>
    <name evidence="2" type="ORF">LSI01_16220</name>
</gene>
<dbReference type="Proteomes" id="UP000321429">
    <property type="component" value="Unassembled WGS sequence"/>
</dbReference>
<reference evidence="3 4" key="1">
    <citation type="journal article" date="2015" name="Genome Announc.">
        <title>Expanding the biotechnology potential of lactobacilli through comparative genomics of 213 strains and associated genera.</title>
        <authorList>
            <person name="Sun Z."/>
            <person name="Harris H.M."/>
            <person name="McCann A."/>
            <person name="Guo C."/>
            <person name="Argimon S."/>
            <person name="Zhang W."/>
            <person name="Yang X."/>
            <person name="Jeffery I.B."/>
            <person name="Cooney J.C."/>
            <person name="Kagawa T.F."/>
            <person name="Liu W."/>
            <person name="Song Y."/>
            <person name="Salvetti E."/>
            <person name="Wrobel A."/>
            <person name="Rasinkangas P."/>
            <person name="Parkhill J."/>
            <person name="Rea M.C."/>
            <person name="O'Sullivan O."/>
            <person name="Ritari J."/>
            <person name="Douillard F.P."/>
            <person name="Paul Ross R."/>
            <person name="Yang R."/>
            <person name="Briner A.E."/>
            <person name="Felis G.E."/>
            <person name="de Vos W.M."/>
            <person name="Barrangou R."/>
            <person name="Klaenhammer T.R."/>
            <person name="Caufield P.W."/>
            <person name="Cui Y."/>
            <person name="Zhang H."/>
            <person name="O'Toole P.W."/>
        </authorList>
    </citation>
    <scope>NUCLEOTIDE SEQUENCE [LARGE SCALE GENOMIC DNA]</scope>
    <source>
        <strain evidence="3 4">DSM 22696</strain>
    </source>
</reference>
<reference evidence="2 5" key="2">
    <citation type="submission" date="2019-07" db="EMBL/GenBank/DDBJ databases">
        <title>Whole genome shotgun sequence of Lactobacillus siliginis NBRC 101315.</title>
        <authorList>
            <person name="Hosoyama A."/>
            <person name="Uohara A."/>
            <person name="Ohji S."/>
            <person name="Ichikawa N."/>
        </authorList>
    </citation>
    <scope>NUCLEOTIDE SEQUENCE [LARGE SCALE GENOMIC DNA]</scope>
    <source>
        <strain evidence="2 5">NBRC 101315</strain>
    </source>
</reference>
<proteinExistence type="predicted"/>
<dbReference type="Pfam" id="PF00903">
    <property type="entry name" value="Glyoxalase"/>
    <property type="match status" value="1"/>
</dbReference>
<dbReference type="InterPro" id="IPR037523">
    <property type="entry name" value="VOC_core"/>
</dbReference>
<evidence type="ECO:0000259" key="1">
    <source>
        <dbReference type="PROSITE" id="PS51819"/>
    </source>
</evidence>
<keyword evidence="4" id="KW-1185">Reference proteome</keyword>